<gene>
    <name evidence="4" type="ORF">ACFQ4H_22430</name>
</gene>
<dbReference type="Pfam" id="PF13539">
    <property type="entry name" value="Peptidase_M15_4"/>
    <property type="match status" value="1"/>
</dbReference>
<feature type="coiled-coil region" evidence="1">
    <location>
        <begin position="587"/>
        <end position="660"/>
    </location>
</feature>
<feature type="domain" description="Peptidase M15C" evidence="3">
    <location>
        <begin position="689"/>
        <end position="716"/>
    </location>
</feature>
<dbReference type="Proteomes" id="UP001597260">
    <property type="component" value="Unassembled WGS sequence"/>
</dbReference>
<feature type="compositionally biased region" description="Acidic residues" evidence="2">
    <location>
        <begin position="1"/>
        <end position="10"/>
    </location>
</feature>
<dbReference type="InterPro" id="IPR039561">
    <property type="entry name" value="Peptidase_M15C"/>
</dbReference>
<evidence type="ECO:0000313" key="4">
    <source>
        <dbReference type="EMBL" id="MFD1323849.1"/>
    </source>
</evidence>
<comment type="caution">
    <text evidence="4">The sequence shown here is derived from an EMBL/GenBank/DDBJ whole genome shotgun (WGS) entry which is preliminary data.</text>
</comment>
<evidence type="ECO:0000313" key="5">
    <source>
        <dbReference type="Proteomes" id="UP001597260"/>
    </source>
</evidence>
<feature type="region of interest" description="Disordered" evidence="2">
    <location>
        <begin position="1"/>
        <end position="32"/>
    </location>
</feature>
<proteinExistence type="predicted"/>
<keyword evidence="5" id="KW-1185">Reference proteome</keyword>
<protein>
    <submittedName>
        <fullName evidence="4">M15 family metallopeptidase</fullName>
    </submittedName>
</protein>
<reference evidence="5" key="1">
    <citation type="journal article" date="2019" name="Int. J. Syst. Evol. Microbiol.">
        <title>The Global Catalogue of Microorganisms (GCM) 10K type strain sequencing project: providing services to taxonomists for standard genome sequencing and annotation.</title>
        <authorList>
            <consortium name="The Broad Institute Genomics Platform"/>
            <consortium name="The Broad Institute Genome Sequencing Center for Infectious Disease"/>
            <person name="Wu L."/>
            <person name="Ma J."/>
        </authorList>
    </citation>
    <scope>NUCLEOTIDE SEQUENCE [LARGE SCALE GENOMIC DNA]</scope>
    <source>
        <strain evidence="5">JCM 31037</strain>
    </source>
</reference>
<dbReference type="EMBL" id="JBHTMP010000038">
    <property type="protein sequence ID" value="MFD1323849.1"/>
    <property type="molecule type" value="Genomic_DNA"/>
</dbReference>
<evidence type="ECO:0000259" key="3">
    <source>
        <dbReference type="Pfam" id="PF13539"/>
    </source>
</evidence>
<name>A0ABW3YKL7_9ACTN</name>
<keyword evidence="1" id="KW-0175">Coiled coil</keyword>
<dbReference type="RefSeq" id="WP_377573493.1">
    <property type="nucleotide sequence ID" value="NZ_JBHTMP010000038.1"/>
</dbReference>
<evidence type="ECO:0000256" key="1">
    <source>
        <dbReference type="SAM" id="Coils"/>
    </source>
</evidence>
<sequence length="730" mass="78827">MRRFDADEDRPDAARPTTHRHCDERHPATTDPLTPMTVLGLQRRAGNTAVCSMVGRQPDESVMLQRAPFTAVPPAAPQTAATGTDELQLRIDEAKKTIATAGWFGKAVAELYGTRPRPLDELVTAVLTGHLRLPELATPGTAIDAKVKPAADRLRGAVSAGVTNGLNTTMTAIGAALPGRAAELEPFVTARQQNSLWTFDDLVTEVWDHWLGCTPFAEVVKVAGSARETRKALEKIVALAVRAYATSHFTGAALAALSGPPRAATKAWLEPRTTWVTAPADLDTLTDHVLTTTRVTFRDHSDPAWTDMRARITDFVVAAETDIIKAEIDKNWTGATTEEVWSRARGMYVGTIEKPVWKFYRDDIVGFTLFGHGVGKASGVHQNVAPELARVEASAKRLAGTAWSTTKLPAGYGFRFQPQDGKFDQNAHVSLHATGRAIDFDPVHNPFTSGSAKRLAGLLGGVDFDAPGGMPGFGELARLGADIAARHARKAALEAQLKGQLSDEERGAAEQQLKDVTAEIDALPDRADVQSIRDRAGQAHDDLVKAQTEFLTVWQELTGGSGQAADIDPKQVIARLAPLRIKAGAELAPIDTRIRELTEQIDALKKESGELKAKGKAADPVTVADVKARLTKAQGDLDPLRADKKRLDEQIKRLTELEKRFDPKGDGRGLLRELEKTVVAGGGFTNMPKWMVQAFAENGFTWGGGWHDPEDAMHYSSMTPVPGVAQPGMG</sequence>
<dbReference type="SUPFAM" id="SSF55166">
    <property type="entry name" value="Hedgehog/DD-peptidase"/>
    <property type="match status" value="1"/>
</dbReference>
<accession>A0ABW3YKL7</accession>
<evidence type="ECO:0000256" key="2">
    <source>
        <dbReference type="SAM" id="MobiDB-lite"/>
    </source>
</evidence>
<organism evidence="4 5">
    <name type="scientific">Micromonospora sonneratiae</name>
    <dbReference type="NCBI Taxonomy" id="1184706"/>
    <lineage>
        <taxon>Bacteria</taxon>
        <taxon>Bacillati</taxon>
        <taxon>Actinomycetota</taxon>
        <taxon>Actinomycetes</taxon>
        <taxon>Micromonosporales</taxon>
        <taxon>Micromonosporaceae</taxon>
        <taxon>Micromonospora</taxon>
    </lineage>
</organism>
<dbReference type="InterPro" id="IPR009045">
    <property type="entry name" value="Zn_M74/Hedgehog-like"/>
</dbReference>